<organism evidence="3 4">
    <name type="scientific">Salicibibacter halophilus</name>
    <dbReference type="NCBI Taxonomy" id="2502791"/>
    <lineage>
        <taxon>Bacteria</taxon>
        <taxon>Bacillati</taxon>
        <taxon>Bacillota</taxon>
        <taxon>Bacilli</taxon>
        <taxon>Bacillales</taxon>
        <taxon>Bacillaceae</taxon>
        <taxon>Salicibibacter</taxon>
    </lineage>
</organism>
<dbReference type="Pfam" id="PF00403">
    <property type="entry name" value="HMA"/>
    <property type="match status" value="1"/>
</dbReference>
<dbReference type="AlphaFoldDB" id="A0A514LJX1"/>
<dbReference type="OrthoDB" id="2721717at2"/>
<gene>
    <name evidence="3" type="ORF">EPH95_13940</name>
</gene>
<keyword evidence="1" id="KW-0479">Metal-binding</keyword>
<evidence type="ECO:0000259" key="2">
    <source>
        <dbReference type="PROSITE" id="PS50846"/>
    </source>
</evidence>
<dbReference type="GO" id="GO:0046872">
    <property type="term" value="F:metal ion binding"/>
    <property type="evidence" value="ECO:0007669"/>
    <property type="project" value="UniProtKB-KW"/>
</dbReference>
<reference evidence="4" key="1">
    <citation type="submission" date="2019-01" db="EMBL/GenBank/DDBJ databases">
        <title>Genomic analysis of Salicibibacter sp. NKC3-5.</title>
        <authorList>
            <person name="Oh Y.J."/>
        </authorList>
    </citation>
    <scope>NUCLEOTIDE SEQUENCE [LARGE SCALE GENOMIC DNA]</scope>
    <source>
        <strain evidence="4">NKC3-5</strain>
    </source>
</reference>
<evidence type="ECO:0000313" key="4">
    <source>
        <dbReference type="Proteomes" id="UP000319756"/>
    </source>
</evidence>
<dbReference type="Gene3D" id="3.30.70.100">
    <property type="match status" value="1"/>
</dbReference>
<dbReference type="PROSITE" id="PS50846">
    <property type="entry name" value="HMA_2"/>
    <property type="match status" value="1"/>
</dbReference>
<dbReference type="RefSeq" id="WP_142090669.1">
    <property type="nucleotide sequence ID" value="NZ_CP035485.1"/>
</dbReference>
<dbReference type="CDD" id="cd00371">
    <property type="entry name" value="HMA"/>
    <property type="match status" value="1"/>
</dbReference>
<dbReference type="EMBL" id="CP035485">
    <property type="protein sequence ID" value="QDI92154.1"/>
    <property type="molecule type" value="Genomic_DNA"/>
</dbReference>
<dbReference type="SUPFAM" id="SSF55008">
    <property type="entry name" value="HMA, heavy metal-associated domain"/>
    <property type="match status" value="1"/>
</dbReference>
<accession>A0A514LJX1</accession>
<proteinExistence type="predicted"/>
<dbReference type="KEGG" id="sale:EPH95_13940"/>
<dbReference type="InterPro" id="IPR017969">
    <property type="entry name" value="Heavy-metal-associated_CS"/>
</dbReference>
<dbReference type="InterPro" id="IPR006121">
    <property type="entry name" value="HMA_dom"/>
</dbReference>
<evidence type="ECO:0000313" key="3">
    <source>
        <dbReference type="EMBL" id="QDI92154.1"/>
    </source>
</evidence>
<dbReference type="Proteomes" id="UP000319756">
    <property type="component" value="Chromosome"/>
</dbReference>
<dbReference type="InterPro" id="IPR036163">
    <property type="entry name" value="HMA_dom_sf"/>
</dbReference>
<feature type="domain" description="HMA" evidence="2">
    <location>
        <begin position="2"/>
        <end position="68"/>
    </location>
</feature>
<sequence>MKTVKFELETLTCPSCIKKIEGKLKKIDGVKDPQVLFNASKVKAQIDESKVEASKLEETITKLGYPVLSSKVS</sequence>
<protein>
    <submittedName>
        <fullName evidence="3">Copper chaperone</fullName>
    </submittedName>
</protein>
<keyword evidence="4" id="KW-1185">Reference proteome</keyword>
<name>A0A514LJX1_9BACI</name>
<dbReference type="PROSITE" id="PS01047">
    <property type="entry name" value="HMA_1"/>
    <property type="match status" value="1"/>
</dbReference>
<evidence type="ECO:0000256" key="1">
    <source>
        <dbReference type="ARBA" id="ARBA00022723"/>
    </source>
</evidence>